<feature type="compositionally biased region" description="Polar residues" evidence="1">
    <location>
        <begin position="1713"/>
        <end position="1728"/>
    </location>
</feature>
<gene>
    <name evidence="5" type="ORF">CCAP1982_LOCUS4293</name>
</gene>
<evidence type="ECO:0000259" key="4">
    <source>
        <dbReference type="Pfam" id="PF04626"/>
    </source>
</evidence>
<dbReference type="Pfam" id="PF04626">
    <property type="entry name" value="DEC-1_C"/>
    <property type="match status" value="1"/>
</dbReference>
<feature type="region of interest" description="Disordered" evidence="1">
    <location>
        <begin position="1132"/>
        <end position="1179"/>
    </location>
</feature>
<feature type="compositionally biased region" description="Polar residues" evidence="1">
    <location>
        <begin position="1170"/>
        <end position="1179"/>
    </location>
</feature>
<feature type="compositionally biased region" description="Low complexity" evidence="1">
    <location>
        <begin position="251"/>
        <end position="273"/>
    </location>
</feature>
<proteinExistence type="predicted"/>
<dbReference type="Pfam" id="PF04625">
    <property type="entry name" value="DEC-1_N"/>
    <property type="match status" value="1"/>
</dbReference>
<feature type="region of interest" description="Disordered" evidence="1">
    <location>
        <begin position="373"/>
        <end position="392"/>
    </location>
</feature>
<comment type="caution">
    <text evidence="5">The sequence shown here is derived from an EMBL/GenBank/DDBJ whole genome shotgun (WGS) entry which is preliminary data.</text>
</comment>
<feature type="domain" description="DEC-1 protein N-terminal" evidence="3">
    <location>
        <begin position="88"/>
        <end position="604"/>
    </location>
</feature>
<feature type="compositionally biased region" description="Basic residues" evidence="1">
    <location>
        <begin position="1699"/>
        <end position="1710"/>
    </location>
</feature>
<sequence>MIWFKNVALLAFLLAISIASIASVQGSASGTAAEPQDEDTIDLTPSADPTSEKNQDNRGDGQIVGQSLLTPLLGQGLLPAPLNMFSSMFPALNSLLLLGNLFPGASLMGPPSLLGSTQQMGPSATDESPAASKVVLVLAEDRNPHVAMRVANQEAARTIRQNDMLSQMLNQFGQVDFGQMLSQSLEQMQLQNPGQLLQQNPGQLLQQIVPQDLSQPWSQLLSQTFQQIPGLDLSQFPLIGQAPTSSEPTVGAAMESAGGEGAAPAADAPASAPQQAFQFPNFQTAIDAGTQMLGQALQQPNSDPTGAFQLPNIQSALDAGTQMLGQAFQQANSDSSTSGFQLPNIQSVIDSGNQMLSQSGGLFNFRPLQSLDPATSASDAEPAASQISEVRVKPEDLPLRTTFNQQQAQKDEKMDDLKMMSALQKAILHKKLPILWFHIPTDSSERNHDFGSKTYSQTNTKSLEEMQLETKLQAFQRQVVTELKLLQDIERKAKELRSAAKGSMAKTFKDNNSSNESALSKIPIHKITRGDIEKALNDDYVKKLLHKTAITTRKETSNSPFEQLLVPSSMNIKRQTMQSTMKPRQMTREDIIRLMAYAYRMANANGIRMLDSSENMKTTQDSNENARQSSDNSFTQTYRQWANDARTPSQMADMRPTAKQWMDEEMQMSHKKKIDQIPTRIPMERQMEEKIERQWAEEQTQPQRFSMKQNFDTQAPHNAQQRQWVNQKSDITALMQQHPLQQMPIMMQQPQMVGQQTPMAMQQWHMVEQTQKDQPQQMQTMMQQPLMVGQQTPMAMQQRQMVEQTQKDQPQQMQTMMQQPLMVGQQTPMTMQQLQMEHEMQQHQPQQIQTMMHQPQMVGLQTPMTMQQGQMVEQTQKDQPQQMQTMMQQPLMVGQQTPMTMQHRQMVDQFQQHQPQQMQTMMQQPQMVGQQTPMAMQQWQMVEQTQKDQPQQMQTMVPDIERQMQEENMIGEAMPQMPENAEKARHKGWPVVDEFDIFGVGGGRDHKKKHKGGPLRPTVINYYYNAGGRGLSYGGGTGYVRGGGAGYGSGSTSYTSNLNPSYGTSYGGGAGGSYSGNSAAGSYTSGYPAASSGLYRTAVGDEEIRAMLKEHSQMKMMPEPDRNPVITTDMSTTSPFQSTTSSIDDINQQDTTSYTTSTETPLKNQKKNRTTAPSTTIEVTPSPATFKLSRLDCKLELNSILDKGKSNGRDCIRCKRNANYGTLQAIDARSLNELRKTFKESLKEITLNPDEDPTEALMRYNAASIREALEQANRAPMEVIADDVGMSTMKAHNNEAYYDGIQLPALNHIQTQSNAVPQLNMYAADGLSQHNHYKLSVEPAKLQPHEKPHQLQQENLHHFNNVESQIKVADREIATAQTTEGTTASSKDEMMSPIFFSGRSESELTAILDLIKQQMQTCCDKCRDRIIANIKANIKETHSHESSLKESQQQVAETGVRSKAATVTLKSKSEQGRDDELFEKWLREMEEKGYDSKYLTKSHHWEYLNSGKLALALETNEGEQEGENSITKKTSDQSFKRYTPLSSVKTDEQPKSKKLNTSNKSTGKAFAKKIPELNYSIKEHVHVVNDKLRHLKPHSEEVTSSPYAMRGKFKNNFSKKHIVTGIATTPVKFNAISQQQSPTTSPVDENKAKVVELLSLLYDLNPRTESTASNKATQLSYMVTPLVASTTMSSEQVATTSRARTKRVRSRRKQKIESNMPTAVEQNSVVRN</sequence>
<accession>A0A811UEA5</accession>
<dbReference type="GO" id="GO:0042600">
    <property type="term" value="C:egg chorion"/>
    <property type="evidence" value="ECO:0007669"/>
    <property type="project" value="InterPro"/>
</dbReference>
<feature type="region of interest" description="Disordered" evidence="1">
    <location>
        <begin position="615"/>
        <end position="634"/>
    </location>
</feature>
<dbReference type="InterPro" id="IPR006720">
    <property type="entry name" value="DEC-1_C"/>
</dbReference>
<feature type="region of interest" description="Disordered" evidence="1">
    <location>
        <begin position="1436"/>
        <end position="1469"/>
    </location>
</feature>
<keyword evidence="6" id="KW-1185">Reference proteome</keyword>
<feature type="region of interest" description="Disordered" evidence="1">
    <location>
        <begin position="243"/>
        <end position="273"/>
    </location>
</feature>
<evidence type="ECO:0000256" key="2">
    <source>
        <dbReference type="SAM" id="SignalP"/>
    </source>
</evidence>
<feature type="region of interest" description="Disordered" evidence="1">
    <location>
        <begin position="1689"/>
        <end position="1728"/>
    </location>
</feature>
<keyword evidence="2" id="KW-0732">Signal</keyword>
<feature type="region of interest" description="Disordered" evidence="1">
    <location>
        <begin position="30"/>
        <end position="62"/>
    </location>
</feature>
<dbReference type="Proteomes" id="UP000606786">
    <property type="component" value="Unassembled WGS sequence"/>
</dbReference>
<dbReference type="GO" id="GO:0005576">
    <property type="term" value="C:extracellular region"/>
    <property type="evidence" value="ECO:0007669"/>
    <property type="project" value="InterPro"/>
</dbReference>
<evidence type="ECO:0000313" key="6">
    <source>
        <dbReference type="Proteomes" id="UP000606786"/>
    </source>
</evidence>
<name>A0A811UEA5_CERCA</name>
<protein>
    <submittedName>
        <fullName evidence="5">(Mediterranean fruit fly) hypothetical protein</fullName>
    </submittedName>
</protein>
<feature type="region of interest" description="Disordered" evidence="1">
    <location>
        <begin position="1516"/>
        <end position="1563"/>
    </location>
</feature>
<organism evidence="5 6">
    <name type="scientific">Ceratitis capitata</name>
    <name type="common">Mediterranean fruit fly</name>
    <name type="synonym">Tephritis capitata</name>
    <dbReference type="NCBI Taxonomy" id="7213"/>
    <lineage>
        <taxon>Eukaryota</taxon>
        <taxon>Metazoa</taxon>
        <taxon>Ecdysozoa</taxon>
        <taxon>Arthropoda</taxon>
        <taxon>Hexapoda</taxon>
        <taxon>Insecta</taxon>
        <taxon>Pterygota</taxon>
        <taxon>Neoptera</taxon>
        <taxon>Endopterygota</taxon>
        <taxon>Diptera</taxon>
        <taxon>Brachycera</taxon>
        <taxon>Muscomorpha</taxon>
        <taxon>Tephritoidea</taxon>
        <taxon>Tephritidae</taxon>
        <taxon>Ceratitis</taxon>
        <taxon>Ceratitis</taxon>
    </lineage>
</organism>
<feature type="chain" id="PRO_5033058919" evidence="2">
    <location>
        <begin position="24"/>
        <end position="1728"/>
    </location>
</feature>
<feature type="compositionally biased region" description="Low complexity" evidence="1">
    <location>
        <begin position="1132"/>
        <end position="1142"/>
    </location>
</feature>
<feature type="signal peptide" evidence="2">
    <location>
        <begin position="1"/>
        <end position="23"/>
    </location>
</feature>
<evidence type="ECO:0000256" key="1">
    <source>
        <dbReference type="SAM" id="MobiDB-lite"/>
    </source>
</evidence>
<evidence type="ECO:0000259" key="3">
    <source>
        <dbReference type="Pfam" id="PF04625"/>
    </source>
</evidence>
<evidence type="ECO:0000313" key="5">
    <source>
        <dbReference type="EMBL" id="CAD6995583.1"/>
    </source>
</evidence>
<reference evidence="5" key="1">
    <citation type="submission" date="2020-11" db="EMBL/GenBank/DDBJ databases">
        <authorList>
            <person name="Whitehead M."/>
        </authorList>
    </citation>
    <scope>NUCLEOTIDE SEQUENCE</scope>
    <source>
        <strain evidence="5">EGII</strain>
    </source>
</reference>
<dbReference type="InterPro" id="IPR006719">
    <property type="entry name" value="DEC-1_N"/>
</dbReference>
<feature type="domain" description="Dec-1 protein C-terminal" evidence="4">
    <location>
        <begin position="950"/>
        <end position="1051"/>
    </location>
</feature>
<feature type="compositionally biased region" description="Basic and acidic residues" evidence="1">
    <location>
        <begin position="50"/>
        <end position="59"/>
    </location>
</feature>
<dbReference type="EMBL" id="CAJHJT010000001">
    <property type="protein sequence ID" value="CAD6995583.1"/>
    <property type="molecule type" value="Genomic_DNA"/>
</dbReference>
<feature type="compositionally biased region" description="Low complexity" evidence="1">
    <location>
        <begin position="1151"/>
        <end position="1160"/>
    </location>
</feature>
<dbReference type="OrthoDB" id="8070541at2759"/>
<dbReference type="GO" id="GO:0007304">
    <property type="term" value="P:chorion-containing eggshell formation"/>
    <property type="evidence" value="ECO:0007669"/>
    <property type="project" value="InterPro"/>
</dbReference>
<dbReference type="GO" id="GO:0005213">
    <property type="term" value="F:structural constituent of egg chorion"/>
    <property type="evidence" value="ECO:0007669"/>
    <property type="project" value="InterPro"/>
</dbReference>